<dbReference type="NCBIfam" id="NF006592">
    <property type="entry name" value="PRK09125.1"/>
    <property type="match status" value="1"/>
</dbReference>
<dbReference type="AlphaFoldDB" id="A0A1H6FJG3"/>
<evidence type="ECO:0000256" key="7">
    <source>
        <dbReference type="SAM" id="SignalP"/>
    </source>
</evidence>
<evidence type="ECO:0000256" key="2">
    <source>
        <dbReference type="ARBA" id="ARBA00022598"/>
    </source>
</evidence>
<keyword evidence="5" id="KW-0234">DNA repair</keyword>
<evidence type="ECO:0000256" key="6">
    <source>
        <dbReference type="ARBA" id="ARBA00034003"/>
    </source>
</evidence>
<dbReference type="GO" id="GO:0006310">
    <property type="term" value="P:DNA recombination"/>
    <property type="evidence" value="ECO:0007669"/>
    <property type="project" value="InterPro"/>
</dbReference>
<dbReference type="OrthoDB" id="9782700at2"/>
<dbReference type="EMBL" id="FMSV02000558">
    <property type="protein sequence ID" value="SEH09175.1"/>
    <property type="molecule type" value="Genomic_DNA"/>
</dbReference>
<evidence type="ECO:0000313" key="10">
    <source>
        <dbReference type="EMBL" id="SEH09304.1"/>
    </source>
</evidence>
<keyword evidence="3" id="KW-0235">DNA replication</keyword>
<dbReference type="PANTHER" id="PTHR47810:SF1">
    <property type="entry name" value="DNA LIGASE B"/>
    <property type="match status" value="1"/>
</dbReference>
<dbReference type="InterPro" id="IPR012310">
    <property type="entry name" value="DNA_ligase_ATP-dep_cent"/>
</dbReference>
<evidence type="ECO:0000256" key="4">
    <source>
        <dbReference type="ARBA" id="ARBA00022763"/>
    </source>
</evidence>
<dbReference type="PROSITE" id="PS50160">
    <property type="entry name" value="DNA_LIGASE_A3"/>
    <property type="match status" value="1"/>
</dbReference>
<dbReference type="Gene3D" id="3.30.1490.70">
    <property type="match status" value="1"/>
</dbReference>
<keyword evidence="7" id="KW-0732">Signal</keyword>
<dbReference type="GO" id="GO:0006281">
    <property type="term" value="P:DNA repair"/>
    <property type="evidence" value="ECO:0007669"/>
    <property type="project" value="UniProtKB-KW"/>
</dbReference>
<dbReference type="Proteomes" id="UP000236724">
    <property type="component" value="Unassembled WGS sequence"/>
</dbReference>
<gene>
    <name evidence="9" type="primary">ligA_2</name>
    <name evidence="10" type="synonym">ligA_3</name>
    <name evidence="9" type="ORF">MBHS_05069</name>
    <name evidence="10" type="ORF">MBHS_05199</name>
</gene>
<evidence type="ECO:0000256" key="3">
    <source>
        <dbReference type="ARBA" id="ARBA00022705"/>
    </source>
</evidence>
<dbReference type="Gene3D" id="2.40.50.140">
    <property type="entry name" value="Nucleic acid-binding proteins"/>
    <property type="match status" value="1"/>
</dbReference>
<evidence type="ECO:0000256" key="1">
    <source>
        <dbReference type="ARBA" id="ARBA00001968"/>
    </source>
</evidence>
<proteinExistence type="predicted"/>
<dbReference type="Gene3D" id="3.30.470.30">
    <property type="entry name" value="DNA ligase/mRNA capping enzyme"/>
    <property type="match status" value="1"/>
</dbReference>
<feature type="chain" id="PRO_5015065459" evidence="7">
    <location>
        <begin position="20"/>
        <end position="274"/>
    </location>
</feature>
<dbReference type="SUPFAM" id="SSF56091">
    <property type="entry name" value="DNA ligase/mRNA capping enzyme, catalytic domain"/>
    <property type="match status" value="1"/>
</dbReference>
<evidence type="ECO:0000313" key="9">
    <source>
        <dbReference type="EMBL" id="SEH09175.1"/>
    </source>
</evidence>
<evidence type="ECO:0000256" key="5">
    <source>
        <dbReference type="ARBA" id="ARBA00023204"/>
    </source>
</evidence>
<reference evidence="9 11" key="1">
    <citation type="submission" date="2016-10" db="EMBL/GenBank/DDBJ databases">
        <authorList>
            <person name="de Groot N.N."/>
        </authorList>
    </citation>
    <scope>NUCLEOTIDE SEQUENCE [LARGE SCALE GENOMIC DNA]</scope>
    <source>
        <strain evidence="9">MBHS1</strain>
    </source>
</reference>
<feature type="domain" description="ATP-dependent DNA ligase family profile" evidence="8">
    <location>
        <begin position="125"/>
        <end position="195"/>
    </location>
</feature>
<dbReference type="Pfam" id="PF14743">
    <property type="entry name" value="DNA_ligase_OB_2"/>
    <property type="match status" value="1"/>
</dbReference>
<keyword evidence="4" id="KW-0227">DNA damage</keyword>
<keyword evidence="2 9" id="KW-0436">Ligase</keyword>
<dbReference type="PANTHER" id="PTHR47810">
    <property type="entry name" value="DNA LIGASE"/>
    <property type="match status" value="1"/>
</dbReference>
<evidence type="ECO:0000313" key="11">
    <source>
        <dbReference type="Proteomes" id="UP000236724"/>
    </source>
</evidence>
<sequence length="274" mass="30995">MCFRWSLLLFCCALGFAQAAEKPDLMHGKTYSSAINPDLYWVSEKLDGVRARWDGDKLISRGGQVFAAPPWFSADFPDVALDGELWIKRGHYAQTLSVVSQKQAHEGWKEIKLMVFDLPRHKGSFTQRLQVLSQVFQANTSPYLALIKQFRVQDEAELMKNLQQVTRQGGEGLMLHHQDALYIQGRTADLLKLKPVQEGVAIVIGYKPGKGKFQGMVGSLKLRDKQGREFYVGSGLSDQQRKYAPPISSMVRFKYQGLTKNGLPRFPVFLEIVK</sequence>
<protein>
    <submittedName>
        <fullName evidence="9">DNA ligase</fullName>
        <ecNumber evidence="9">6.5.1.1</ecNumber>
    </submittedName>
</protein>
<comment type="catalytic activity">
    <reaction evidence="6">
        <text>ATP + (deoxyribonucleotide)n-3'-hydroxyl + 5'-phospho-(deoxyribonucleotide)m = (deoxyribonucleotide)n+m + AMP + diphosphate.</text>
        <dbReference type="EC" id="6.5.1.1"/>
    </reaction>
</comment>
<keyword evidence="11" id="KW-1185">Reference proteome</keyword>
<feature type="signal peptide" evidence="7">
    <location>
        <begin position="1"/>
        <end position="19"/>
    </location>
</feature>
<dbReference type="CDD" id="cd07896">
    <property type="entry name" value="Adenylation_kDNA_ligase_like"/>
    <property type="match status" value="1"/>
</dbReference>
<accession>A0A1H6FJG3</accession>
<evidence type="ECO:0000259" key="8">
    <source>
        <dbReference type="PROSITE" id="PS50160"/>
    </source>
</evidence>
<dbReference type="CDD" id="cd08041">
    <property type="entry name" value="OBF_kDNA_ligase_like"/>
    <property type="match status" value="1"/>
</dbReference>
<dbReference type="GO" id="GO:0003910">
    <property type="term" value="F:DNA ligase (ATP) activity"/>
    <property type="evidence" value="ECO:0007669"/>
    <property type="project" value="UniProtKB-EC"/>
</dbReference>
<dbReference type="SUPFAM" id="SSF50249">
    <property type="entry name" value="Nucleic acid-binding proteins"/>
    <property type="match status" value="1"/>
</dbReference>
<dbReference type="InterPro" id="IPR012340">
    <property type="entry name" value="NA-bd_OB-fold"/>
</dbReference>
<dbReference type="EMBL" id="FMSV02000559">
    <property type="protein sequence ID" value="SEH09304.1"/>
    <property type="molecule type" value="Genomic_DNA"/>
</dbReference>
<dbReference type="InterPro" id="IPR050326">
    <property type="entry name" value="NAD_dep_DNA_ligaseB"/>
</dbReference>
<comment type="cofactor">
    <cofactor evidence="1">
        <name>a divalent metal cation</name>
        <dbReference type="ChEBI" id="CHEBI:60240"/>
    </cofactor>
</comment>
<dbReference type="GO" id="GO:0005524">
    <property type="term" value="F:ATP binding"/>
    <property type="evidence" value="ECO:0007669"/>
    <property type="project" value="InterPro"/>
</dbReference>
<dbReference type="GO" id="GO:0006260">
    <property type="term" value="P:DNA replication"/>
    <property type="evidence" value="ECO:0007669"/>
    <property type="project" value="UniProtKB-KW"/>
</dbReference>
<dbReference type="InterPro" id="IPR029319">
    <property type="entry name" value="DNA_ligase_OB"/>
</dbReference>
<dbReference type="Pfam" id="PF01068">
    <property type="entry name" value="DNA_ligase_A_M"/>
    <property type="match status" value="1"/>
</dbReference>
<organism evidence="9 11">
    <name type="scientific">Candidatus Venteria ishoeyi</name>
    <dbReference type="NCBI Taxonomy" id="1899563"/>
    <lineage>
        <taxon>Bacteria</taxon>
        <taxon>Pseudomonadati</taxon>
        <taxon>Pseudomonadota</taxon>
        <taxon>Gammaproteobacteria</taxon>
        <taxon>Thiotrichales</taxon>
        <taxon>Thiotrichaceae</taxon>
        <taxon>Venteria</taxon>
    </lineage>
</organism>
<name>A0A1H6FJG3_9GAMM</name>
<dbReference type="EC" id="6.5.1.1" evidence="9"/>